<evidence type="ECO:0000313" key="1">
    <source>
        <dbReference type="EMBL" id="KAH7513654.1"/>
    </source>
</evidence>
<name>A0A978UFS3_ZIZJJ</name>
<sequence>MTTHTIANSTGRNSLIPEFTFSFIEAGEGKLLGNRTSSNDDRIDKEGFRIDEDLERRAREIDVQIGFNENLSAESERLVMERVCDFDAEESFEKTREVLDIESGVELAARSDVVGHPSFKEDWFKLGELHK</sequence>
<evidence type="ECO:0000313" key="2">
    <source>
        <dbReference type="Proteomes" id="UP000813462"/>
    </source>
</evidence>
<dbReference type="EMBL" id="JAEACU010000011">
    <property type="protein sequence ID" value="KAH7513654.1"/>
    <property type="molecule type" value="Genomic_DNA"/>
</dbReference>
<comment type="caution">
    <text evidence="1">The sequence shown here is derived from an EMBL/GenBank/DDBJ whole genome shotgun (WGS) entry which is preliminary data.</text>
</comment>
<organism evidence="1 2">
    <name type="scientific">Ziziphus jujuba var. spinosa</name>
    <dbReference type="NCBI Taxonomy" id="714518"/>
    <lineage>
        <taxon>Eukaryota</taxon>
        <taxon>Viridiplantae</taxon>
        <taxon>Streptophyta</taxon>
        <taxon>Embryophyta</taxon>
        <taxon>Tracheophyta</taxon>
        <taxon>Spermatophyta</taxon>
        <taxon>Magnoliopsida</taxon>
        <taxon>eudicotyledons</taxon>
        <taxon>Gunneridae</taxon>
        <taxon>Pentapetalae</taxon>
        <taxon>rosids</taxon>
        <taxon>fabids</taxon>
        <taxon>Rosales</taxon>
        <taxon>Rhamnaceae</taxon>
        <taxon>Paliureae</taxon>
        <taxon>Ziziphus</taxon>
    </lineage>
</organism>
<gene>
    <name evidence="1" type="ORF">FEM48_Zijuj11G0003800</name>
</gene>
<dbReference type="AlphaFoldDB" id="A0A978UFS3"/>
<proteinExistence type="predicted"/>
<reference evidence="1" key="1">
    <citation type="journal article" date="2021" name="Front. Plant Sci.">
        <title>Chromosome-Scale Genome Assembly for Chinese Sour Jujube and Insights Into Its Genome Evolution and Domestication Signature.</title>
        <authorList>
            <person name="Shen L.-Y."/>
            <person name="Luo H."/>
            <person name="Wang X.-L."/>
            <person name="Wang X.-M."/>
            <person name="Qiu X.-J."/>
            <person name="Liu H."/>
            <person name="Zhou S.-S."/>
            <person name="Jia K.-H."/>
            <person name="Nie S."/>
            <person name="Bao Y.-T."/>
            <person name="Zhang R.-G."/>
            <person name="Yun Q.-Z."/>
            <person name="Chai Y.-H."/>
            <person name="Lu J.-Y."/>
            <person name="Li Y."/>
            <person name="Zhao S.-W."/>
            <person name="Mao J.-F."/>
            <person name="Jia S.-G."/>
            <person name="Mao Y.-M."/>
        </authorList>
    </citation>
    <scope>NUCLEOTIDE SEQUENCE</scope>
    <source>
        <strain evidence="1">AT0</strain>
        <tissue evidence="1">Leaf</tissue>
    </source>
</reference>
<dbReference type="Proteomes" id="UP000813462">
    <property type="component" value="Unassembled WGS sequence"/>
</dbReference>
<accession>A0A978UFS3</accession>
<protein>
    <submittedName>
        <fullName evidence="1">Uncharacterized protein</fullName>
    </submittedName>
</protein>